<protein>
    <recommendedName>
        <fullName evidence="1">Protein kinase domain-containing protein</fullName>
    </recommendedName>
</protein>
<dbReference type="InterPro" id="IPR000719">
    <property type="entry name" value="Prot_kinase_dom"/>
</dbReference>
<reference evidence="2" key="1">
    <citation type="journal article" date="2020" name="Stud. Mycol.">
        <title>101 Dothideomycetes genomes: a test case for predicting lifestyles and emergence of pathogens.</title>
        <authorList>
            <person name="Haridas S."/>
            <person name="Albert R."/>
            <person name="Binder M."/>
            <person name="Bloem J."/>
            <person name="Labutti K."/>
            <person name="Salamov A."/>
            <person name="Andreopoulos B."/>
            <person name="Baker S."/>
            <person name="Barry K."/>
            <person name="Bills G."/>
            <person name="Bluhm B."/>
            <person name="Cannon C."/>
            <person name="Castanera R."/>
            <person name="Culley D."/>
            <person name="Daum C."/>
            <person name="Ezra D."/>
            <person name="Gonzalez J."/>
            <person name="Henrissat B."/>
            <person name="Kuo A."/>
            <person name="Liang C."/>
            <person name="Lipzen A."/>
            <person name="Lutzoni F."/>
            <person name="Magnuson J."/>
            <person name="Mondo S."/>
            <person name="Nolan M."/>
            <person name="Ohm R."/>
            <person name="Pangilinan J."/>
            <person name="Park H.-J."/>
            <person name="Ramirez L."/>
            <person name="Alfaro M."/>
            <person name="Sun H."/>
            <person name="Tritt A."/>
            <person name="Yoshinaga Y."/>
            <person name="Zwiers L.-H."/>
            <person name="Turgeon B."/>
            <person name="Goodwin S."/>
            <person name="Spatafora J."/>
            <person name="Crous P."/>
            <person name="Grigoriev I."/>
        </authorList>
    </citation>
    <scope>NUCLEOTIDE SEQUENCE</scope>
    <source>
        <strain evidence="2">CBS 113818</strain>
    </source>
</reference>
<organism evidence="2 3">
    <name type="scientific">Ophiobolus disseminans</name>
    <dbReference type="NCBI Taxonomy" id="1469910"/>
    <lineage>
        <taxon>Eukaryota</taxon>
        <taxon>Fungi</taxon>
        <taxon>Dikarya</taxon>
        <taxon>Ascomycota</taxon>
        <taxon>Pezizomycotina</taxon>
        <taxon>Dothideomycetes</taxon>
        <taxon>Pleosporomycetidae</taxon>
        <taxon>Pleosporales</taxon>
        <taxon>Pleosporineae</taxon>
        <taxon>Phaeosphaeriaceae</taxon>
        <taxon>Ophiobolus</taxon>
    </lineage>
</organism>
<accession>A0A6A7ACL2</accession>
<dbReference type="GO" id="GO:0005524">
    <property type="term" value="F:ATP binding"/>
    <property type="evidence" value="ECO:0007669"/>
    <property type="project" value="InterPro"/>
</dbReference>
<dbReference type="SUPFAM" id="SSF56112">
    <property type="entry name" value="Protein kinase-like (PK-like)"/>
    <property type="match status" value="1"/>
</dbReference>
<evidence type="ECO:0000259" key="1">
    <source>
        <dbReference type="PROSITE" id="PS50011"/>
    </source>
</evidence>
<sequence>MTDTAMDDLDKALGAWFPPGRPIQTAFSENDIRDISEVLRRYEKLTWSKIPRIYITLRLIDRLAAIDIFLSATITDVSFPFSQRILPEALKGQDARSDFLEKQTGKLSKALNLKKEDSRHRHLASPADTPFEKIAELGKGAHGYVDQVRSNVSYREYARNLIPRGRTFRKDKAVLRDFERELATLKKLSHPHIVELIGSYTELKYA</sequence>
<dbReference type="GO" id="GO:0004672">
    <property type="term" value="F:protein kinase activity"/>
    <property type="evidence" value="ECO:0007669"/>
    <property type="project" value="InterPro"/>
</dbReference>
<evidence type="ECO:0000313" key="2">
    <source>
        <dbReference type="EMBL" id="KAF2830325.1"/>
    </source>
</evidence>
<dbReference type="EMBL" id="MU006219">
    <property type="protein sequence ID" value="KAF2830325.1"/>
    <property type="molecule type" value="Genomic_DNA"/>
</dbReference>
<feature type="domain" description="Protein kinase" evidence="1">
    <location>
        <begin position="131"/>
        <end position="206"/>
    </location>
</feature>
<dbReference type="Gene3D" id="3.30.200.20">
    <property type="entry name" value="Phosphorylase Kinase, domain 1"/>
    <property type="match status" value="1"/>
</dbReference>
<name>A0A6A7ACL2_9PLEO</name>
<keyword evidence="3" id="KW-1185">Reference proteome</keyword>
<evidence type="ECO:0000313" key="3">
    <source>
        <dbReference type="Proteomes" id="UP000799424"/>
    </source>
</evidence>
<dbReference type="InterPro" id="IPR011009">
    <property type="entry name" value="Kinase-like_dom_sf"/>
</dbReference>
<dbReference type="OrthoDB" id="4062651at2759"/>
<gene>
    <name evidence="2" type="ORF">CC86DRAFT_159963</name>
</gene>
<proteinExistence type="predicted"/>
<dbReference type="PROSITE" id="PS50011">
    <property type="entry name" value="PROTEIN_KINASE_DOM"/>
    <property type="match status" value="1"/>
</dbReference>
<dbReference type="AlphaFoldDB" id="A0A6A7ACL2"/>
<dbReference type="Proteomes" id="UP000799424">
    <property type="component" value="Unassembled WGS sequence"/>
</dbReference>